<sequence length="180" mass="20514">MKKNKEWLAIIVGVSTLIFGIIPIVGNSFKALSNIRLRRLGDTTTAALITEYKESNVWLLCCIFLLTGGYYLLQKAKRNPMLFLWSLIVAILVYLILTAYFIQQDFPGPSMRSDLLAEVMWITFYAILFPVIGDFVITSISRRKYDQRFWVITLPHSAIYLVVWPAMIGDVITILNVGSN</sequence>
<evidence type="ECO:0000313" key="2">
    <source>
        <dbReference type="EMBL" id="MCW3484159.1"/>
    </source>
</evidence>
<evidence type="ECO:0000256" key="1">
    <source>
        <dbReference type="SAM" id="Phobius"/>
    </source>
</evidence>
<dbReference type="Proteomes" id="UP001207742">
    <property type="component" value="Unassembled WGS sequence"/>
</dbReference>
<gene>
    <name evidence="2" type="ORF">OL497_09665</name>
</gene>
<keyword evidence="1" id="KW-1133">Transmembrane helix</keyword>
<feature type="transmembrane region" description="Helical" evidence="1">
    <location>
        <begin position="149"/>
        <end position="175"/>
    </location>
</feature>
<feature type="transmembrane region" description="Helical" evidence="1">
    <location>
        <begin position="115"/>
        <end position="137"/>
    </location>
</feature>
<feature type="transmembrane region" description="Helical" evidence="1">
    <location>
        <begin position="82"/>
        <end position="103"/>
    </location>
</feature>
<accession>A0ABT3IJN8</accession>
<reference evidence="2 3" key="1">
    <citation type="submission" date="2022-10" db="EMBL/GenBank/DDBJ databases">
        <title>Chitinophaga nivalis PC15 sp. nov., isolated from Pyeongchang county, South Korea.</title>
        <authorList>
            <person name="Trinh H.N."/>
        </authorList>
    </citation>
    <scope>NUCLEOTIDE SEQUENCE [LARGE SCALE GENOMIC DNA]</scope>
    <source>
        <strain evidence="2 3">PC14</strain>
    </source>
</reference>
<dbReference type="EMBL" id="JAPDNS010000001">
    <property type="protein sequence ID" value="MCW3484159.1"/>
    <property type="molecule type" value="Genomic_DNA"/>
</dbReference>
<keyword evidence="1" id="KW-0472">Membrane</keyword>
<feature type="transmembrane region" description="Helical" evidence="1">
    <location>
        <begin position="57"/>
        <end position="73"/>
    </location>
</feature>
<comment type="caution">
    <text evidence="2">The sequence shown here is derived from an EMBL/GenBank/DDBJ whole genome shotgun (WGS) entry which is preliminary data.</text>
</comment>
<feature type="transmembrane region" description="Helical" evidence="1">
    <location>
        <begin position="7"/>
        <end position="26"/>
    </location>
</feature>
<organism evidence="2 3">
    <name type="scientific">Chitinophaga nivalis</name>
    <dbReference type="NCBI Taxonomy" id="2991709"/>
    <lineage>
        <taxon>Bacteria</taxon>
        <taxon>Pseudomonadati</taxon>
        <taxon>Bacteroidota</taxon>
        <taxon>Chitinophagia</taxon>
        <taxon>Chitinophagales</taxon>
        <taxon>Chitinophagaceae</taxon>
        <taxon>Chitinophaga</taxon>
    </lineage>
</organism>
<protein>
    <submittedName>
        <fullName evidence="2">Uncharacterized protein</fullName>
    </submittedName>
</protein>
<name>A0ABT3IJN8_9BACT</name>
<proteinExistence type="predicted"/>
<evidence type="ECO:0000313" key="3">
    <source>
        <dbReference type="Proteomes" id="UP001207742"/>
    </source>
</evidence>
<keyword evidence="3" id="KW-1185">Reference proteome</keyword>
<keyword evidence="1" id="KW-0812">Transmembrane</keyword>
<dbReference type="RefSeq" id="WP_264729678.1">
    <property type="nucleotide sequence ID" value="NZ_JAPDNR010000001.1"/>
</dbReference>